<dbReference type="Pfam" id="PF12997">
    <property type="entry name" value="DUF3881"/>
    <property type="match status" value="1"/>
</dbReference>
<evidence type="ECO:0000313" key="2">
    <source>
        <dbReference type="Proteomes" id="UP000018227"/>
    </source>
</evidence>
<dbReference type="STRING" id="592026.GCWU0000282_001989"/>
<name>V2Z865_9FIRM</name>
<organism evidence="1 2">
    <name type="scientific">Catonella morbi ATCC 51271</name>
    <dbReference type="NCBI Taxonomy" id="592026"/>
    <lineage>
        <taxon>Bacteria</taxon>
        <taxon>Bacillati</taxon>
        <taxon>Bacillota</taxon>
        <taxon>Clostridia</taxon>
        <taxon>Lachnospirales</taxon>
        <taxon>Lachnospiraceae</taxon>
        <taxon>Catonella</taxon>
    </lineage>
</organism>
<comment type="caution">
    <text evidence="1">The sequence shown here is derived from an EMBL/GenBank/DDBJ whole genome shotgun (WGS) entry which is preliminary data.</text>
</comment>
<dbReference type="Proteomes" id="UP000018227">
    <property type="component" value="Unassembled WGS sequence"/>
</dbReference>
<dbReference type="EMBL" id="ACIL03000013">
    <property type="protein sequence ID" value="ESL03115.1"/>
    <property type="molecule type" value="Genomic_DNA"/>
</dbReference>
<accession>V2Z865</accession>
<reference evidence="1 2" key="1">
    <citation type="submission" date="2013-06" db="EMBL/GenBank/DDBJ databases">
        <authorList>
            <person name="Weinstock G."/>
            <person name="Sodergren E."/>
            <person name="Clifton S."/>
            <person name="Fulton L."/>
            <person name="Fulton B."/>
            <person name="Courtney L."/>
            <person name="Fronick C."/>
            <person name="Harrison M."/>
            <person name="Strong C."/>
            <person name="Farmer C."/>
            <person name="Delahaunty K."/>
            <person name="Markovic C."/>
            <person name="Hall O."/>
            <person name="Minx P."/>
            <person name="Tomlinson C."/>
            <person name="Mitreva M."/>
            <person name="Nelson J."/>
            <person name="Hou S."/>
            <person name="Wollam A."/>
            <person name="Pepin K.H."/>
            <person name="Johnson M."/>
            <person name="Bhonagiri V."/>
            <person name="Nash W.E."/>
            <person name="Warren W."/>
            <person name="Chinwalla A."/>
            <person name="Mardis E.R."/>
            <person name="Wilson R.K."/>
        </authorList>
    </citation>
    <scope>NUCLEOTIDE SEQUENCE [LARGE SCALE GENOMIC DNA]</scope>
    <source>
        <strain evidence="1 2">ATCC 51271</strain>
    </source>
</reference>
<evidence type="ECO:0000313" key="1">
    <source>
        <dbReference type="EMBL" id="ESL03115.1"/>
    </source>
</evidence>
<dbReference type="InterPro" id="IPR024541">
    <property type="entry name" value="DUF3881"/>
</dbReference>
<dbReference type="eggNOG" id="ENOG502Z916">
    <property type="taxonomic scope" value="Bacteria"/>
</dbReference>
<gene>
    <name evidence="1" type="ORF">GCWU0000282_001989</name>
</gene>
<proteinExistence type="predicted"/>
<sequence length="300" mass="34174">MGGEFVHSFLRAVGFSNIASREELDKVLGLVMTHPTLDKFAFTSDNDHRKIVEKSLDFSDRMGITVRGEYDEKGFFHLEHYYPYLTGRKPCCYQEVSVFKRMDTDAYTGMCDDLHFGTSLIFYLQNSIDYLSVKEYMNAKKELPLTLAGLSTSGKILLPINKTDEQVRVQNEDALRHDTLLMAAKEGNEEAINTLTLMDFDTYTMISRRILTEDVYSIVETSFIPFGSESDNYTILGIIKEVIPHTNSLTGEACTEMLINCNGFDFHIAINDEDLLGEPLPGRRFKGEIWLQGMVDFEKN</sequence>
<protein>
    <submittedName>
        <fullName evidence="1">Uncharacterized protein</fullName>
    </submittedName>
</protein>
<keyword evidence="2" id="KW-1185">Reference proteome</keyword>
<dbReference type="HOGENOM" id="CLU_958785_0_0_9"/>
<dbReference type="AlphaFoldDB" id="V2Z865"/>